<sequence length="148" mass="17313">MFEPYLFCKDIETVTLSGTRSIFTVFQTENKTINAGQPFWWLRCSLSEKEGNMPEAKRKTPKLPDDEIARKLESGKLWRRAICRWCYVLTETEDVHVAEQIVQHIAWCRHQVPQKRPGELILSANDLRYIDKVARKLGCGPIARHWIE</sequence>
<dbReference type="Pfam" id="PF06069">
    <property type="entry name" value="PerC"/>
    <property type="match status" value="1"/>
</dbReference>
<gene>
    <name evidence="1" type="ORF">G8N42_005363</name>
</gene>
<proteinExistence type="predicted"/>
<reference evidence="1" key="2">
    <citation type="submission" date="2020-02" db="EMBL/GenBank/DDBJ databases">
        <authorList>
            <consortium name="NCBI Pathogen Detection Project"/>
        </authorList>
    </citation>
    <scope>NUCLEOTIDE SEQUENCE</scope>
    <source>
        <strain evidence="1">MA.CK_00/00004035</strain>
    </source>
</reference>
<evidence type="ECO:0000313" key="1">
    <source>
        <dbReference type="EMBL" id="HAF5759801.1"/>
    </source>
</evidence>
<reference evidence="1" key="1">
    <citation type="journal article" date="2018" name="Genome Biol.">
        <title>SKESA: strategic k-mer extension for scrupulous assemblies.</title>
        <authorList>
            <person name="Souvorov A."/>
            <person name="Agarwala R."/>
            <person name="Lipman D.J."/>
        </authorList>
    </citation>
    <scope>NUCLEOTIDE SEQUENCE</scope>
    <source>
        <strain evidence="1">MA.CK_00/00004035</strain>
    </source>
</reference>
<name>A0A749L6N4_SALER</name>
<organism evidence="1">
    <name type="scientific">Salmonella enterica</name>
    <name type="common">Salmonella choleraesuis</name>
    <dbReference type="NCBI Taxonomy" id="28901"/>
    <lineage>
        <taxon>Bacteria</taxon>
        <taxon>Pseudomonadati</taxon>
        <taxon>Pseudomonadota</taxon>
        <taxon>Gammaproteobacteria</taxon>
        <taxon>Enterobacterales</taxon>
        <taxon>Enterobacteriaceae</taxon>
        <taxon>Salmonella</taxon>
    </lineage>
</organism>
<protein>
    <submittedName>
        <fullName evidence="1">PerC family transcriptional regulator</fullName>
    </submittedName>
</protein>
<accession>A0A749L6N4</accession>
<dbReference type="InterPro" id="IPR024684">
    <property type="entry name" value="Tscrpt_act_PerC/SfV_Orf40"/>
</dbReference>
<dbReference type="EMBL" id="DAAVUQ010000043">
    <property type="protein sequence ID" value="HAF5759801.1"/>
    <property type="molecule type" value="Genomic_DNA"/>
</dbReference>
<comment type="caution">
    <text evidence="1">The sequence shown here is derived from an EMBL/GenBank/DDBJ whole genome shotgun (WGS) entry which is preliminary data.</text>
</comment>
<dbReference type="AlphaFoldDB" id="A0A749L6N4"/>